<dbReference type="PANTHER" id="PTHR37610:SF75">
    <property type="entry name" value="RETROTRANSPOSON COPIA-LIKE N-TERMINAL DOMAIN-CONTAINING PROTEIN"/>
    <property type="match status" value="1"/>
</dbReference>
<proteinExistence type="predicted"/>
<evidence type="ECO:0000313" key="4">
    <source>
        <dbReference type="Proteomes" id="UP000507245"/>
    </source>
</evidence>
<dbReference type="Pfam" id="PF14244">
    <property type="entry name" value="Retrotran_gag_3"/>
    <property type="match status" value="1"/>
</dbReference>
<feature type="region of interest" description="Disordered" evidence="1">
    <location>
        <begin position="1"/>
        <end position="26"/>
    </location>
</feature>
<feature type="domain" description="Retrotransposon Copia-like N-terminal" evidence="2">
    <location>
        <begin position="21"/>
        <end position="66"/>
    </location>
</feature>
<dbReference type="OrthoDB" id="1165233at2759"/>
<reference evidence="4" key="1">
    <citation type="journal article" date="2020" name="Genome Biol.">
        <title>Gamete binning: chromosome-level and haplotype-resolved genome assembly enabled by high-throughput single-cell sequencing of gamete genomes.</title>
        <authorList>
            <person name="Campoy J.A."/>
            <person name="Sun H."/>
            <person name="Goel M."/>
            <person name="Jiao W.-B."/>
            <person name="Folz-Donahue K."/>
            <person name="Wang N."/>
            <person name="Rubio M."/>
            <person name="Liu C."/>
            <person name="Kukat C."/>
            <person name="Ruiz D."/>
            <person name="Huettel B."/>
            <person name="Schneeberger K."/>
        </authorList>
    </citation>
    <scope>NUCLEOTIDE SEQUENCE [LARGE SCALE GENOMIC DNA]</scope>
    <source>
        <strain evidence="4">cv. Rojo Pasion</strain>
    </source>
</reference>
<dbReference type="InterPro" id="IPR029472">
    <property type="entry name" value="Copia-like_N"/>
</dbReference>
<evidence type="ECO:0000256" key="1">
    <source>
        <dbReference type="SAM" id="MobiDB-lite"/>
    </source>
</evidence>
<gene>
    <name evidence="3" type="ORF">ORAREDHAP_LOCUS297</name>
</gene>
<protein>
    <recommendedName>
        <fullName evidence="2">Retrotransposon Copia-like N-terminal domain-containing protein</fullName>
    </recommendedName>
</protein>
<dbReference type="Proteomes" id="UP000507245">
    <property type="component" value="Unassembled WGS sequence"/>
</dbReference>
<organism evidence="3 4">
    <name type="scientific">Prunus armeniaca</name>
    <name type="common">Apricot</name>
    <name type="synonym">Armeniaca vulgaris</name>
    <dbReference type="NCBI Taxonomy" id="36596"/>
    <lineage>
        <taxon>Eukaryota</taxon>
        <taxon>Viridiplantae</taxon>
        <taxon>Streptophyta</taxon>
        <taxon>Embryophyta</taxon>
        <taxon>Tracheophyta</taxon>
        <taxon>Spermatophyta</taxon>
        <taxon>Magnoliopsida</taxon>
        <taxon>eudicotyledons</taxon>
        <taxon>Gunneridae</taxon>
        <taxon>Pentapetalae</taxon>
        <taxon>rosids</taxon>
        <taxon>fabids</taxon>
        <taxon>Rosales</taxon>
        <taxon>Rosaceae</taxon>
        <taxon>Amygdaloideae</taxon>
        <taxon>Amygdaleae</taxon>
        <taxon>Prunus</taxon>
    </lineage>
</organism>
<name>A0A6J5VS25_PRUAR</name>
<evidence type="ECO:0000313" key="3">
    <source>
        <dbReference type="EMBL" id="CAB4292150.1"/>
    </source>
</evidence>
<dbReference type="AlphaFoldDB" id="A0A6J5VS25"/>
<sequence length="202" mass="23297">MGDDFKVMVGASASTTKEERPSRDYSTPITFDKLDGSNYASWSRGARITITSRRMASWINGKRPAPSKDSAAYAEWEEDNCLVQSWLLNSMTKPNSSRLFQLQRQSILTCQNDEYVKVFYEKLHAIWQEIDCLRPHEYSCADDRACRLKELEADRVYDFFRRLDPPYDGVRSRILALSPVLPLLEAYVMVMEEDTRQSAMLG</sequence>
<accession>A0A6J5VS25</accession>
<dbReference type="EMBL" id="CAEKKB010000001">
    <property type="protein sequence ID" value="CAB4292150.1"/>
    <property type="molecule type" value="Genomic_DNA"/>
</dbReference>
<dbReference type="PANTHER" id="PTHR37610">
    <property type="entry name" value="CCHC-TYPE DOMAIN-CONTAINING PROTEIN"/>
    <property type="match status" value="1"/>
</dbReference>
<keyword evidence="4" id="KW-1185">Reference proteome</keyword>
<evidence type="ECO:0000259" key="2">
    <source>
        <dbReference type="Pfam" id="PF14244"/>
    </source>
</evidence>